<proteinExistence type="predicted"/>
<sequence>MSVINKNIIATLAYFDVFNYPLTRGEMFLFMTVKCDQETFNSALSYLLINDSVYCFDTFFTLKNDPQIAIRRRTGNQKATELIKVAHKVGRLLIKFPYVRGIAISGSLSKNFADDNSDIDLFIITAANRLWIARTLLHMLKKLSFLVNKEQLFCMNYFIDEEALQIAEKNIYTATEVVTLIPIEGDLILDQFYSANAWTRFYLPNNCMRISSARPLKRYLFKIIIEALFNNSAGNTLDNVLKKITAYRWNKKTEQGKVNSKGIIMGMKADKHFAKPDPANFQQRLIERYENRLNELLQGIESSMAQV</sequence>
<dbReference type="InterPro" id="IPR043519">
    <property type="entry name" value="NT_sf"/>
</dbReference>
<keyword evidence="4" id="KW-1185">Reference proteome</keyword>
<dbReference type="SUPFAM" id="SSF81301">
    <property type="entry name" value="Nucleotidyltransferase"/>
    <property type="match status" value="1"/>
</dbReference>
<dbReference type="RefSeq" id="WP_121199017.1">
    <property type="nucleotide sequence ID" value="NZ_RBKU01000001.1"/>
</dbReference>
<organism evidence="3 4">
    <name type="scientific">Mucilaginibacter gracilis</name>
    <dbReference type="NCBI Taxonomy" id="423350"/>
    <lineage>
        <taxon>Bacteria</taxon>
        <taxon>Pseudomonadati</taxon>
        <taxon>Bacteroidota</taxon>
        <taxon>Sphingobacteriia</taxon>
        <taxon>Sphingobacteriales</taxon>
        <taxon>Sphingobacteriaceae</taxon>
        <taxon>Mucilaginibacter</taxon>
    </lineage>
</organism>
<dbReference type="Pfam" id="PF01909">
    <property type="entry name" value="NTP_transf_2"/>
    <property type="match status" value="1"/>
</dbReference>
<name>A0A495J3H6_9SPHI</name>
<dbReference type="Proteomes" id="UP000268007">
    <property type="component" value="Unassembled WGS sequence"/>
</dbReference>
<evidence type="ECO:0000313" key="3">
    <source>
        <dbReference type="EMBL" id="RKR83536.1"/>
    </source>
</evidence>
<dbReference type="AlphaFoldDB" id="A0A495J3H6"/>
<feature type="coiled-coil region" evidence="1">
    <location>
        <begin position="279"/>
        <end position="306"/>
    </location>
</feature>
<dbReference type="EMBL" id="RBKU01000001">
    <property type="protein sequence ID" value="RKR83536.1"/>
    <property type="molecule type" value="Genomic_DNA"/>
</dbReference>
<comment type="caution">
    <text evidence="3">The sequence shown here is derived from an EMBL/GenBank/DDBJ whole genome shotgun (WGS) entry which is preliminary data.</text>
</comment>
<feature type="domain" description="Polymerase nucleotidyl transferase" evidence="2">
    <location>
        <begin position="95"/>
        <end position="145"/>
    </location>
</feature>
<evidence type="ECO:0000259" key="2">
    <source>
        <dbReference type="Pfam" id="PF01909"/>
    </source>
</evidence>
<reference evidence="3 4" key="1">
    <citation type="submission" date="2018-10" db="EMBL/GenBank/DDBJ databases">
        <title>Genomic Encyclopedia of Archaeal and Bacterial Type Strains, Phase II (KMG-II): from individual species to whole genera.</title>
        <authorList>
            <person name="Goeker M."/>
        </authorList>
    </citation>
    <scope>NUCLEOTIDE SEQUENCE [LARGE SCALE GENOMIC DNA]</scope>
    <source>
        <strain evidence="3 4">DSM 18602</strain>
    </source>
</reference>
<dbReference type="Gene3D" id="3.30.460.10">
    <property type="entry name" value="Beta Polymerase, domain 2"/>
    <property type="match status" value="1"/>
</dbReference>
<dbReference type="GO" id="GO:0016779">
    <property type="term" value="F:nucleotidyltransferase activity"/>
    <property type="evidence" value="ECO:0007669"/>
    <property type="project" value="InterPro"/>
</dbReference>
<dbReference type="OrthoDB" id="645383at2"/>
<dbReference type="InterPro" id="IPR002934">
    <property type="entry name" value="Polymerase_NTP_transf_dom"/>
</dbReference>
<accession>A0A495J3H6</accession>
<evidence type="ECO:0000256" key="1">
    <source>
        <dbReference type="SAM" id="Coils"/>
    </source>
</evidence>
<evidence type="ECO:0000313" key="4">
    <source>
        <dbReference type="Proteomes" id="UP000268007"/>
    </source>
</evidence>
<keyword evidence="1" id="KW-0175">Coiled coil</keyword>
<protein>
    <recommendedName>
        <fullName evidence="2">Polymerase nucleotidyl transferase domain-containing protein</fullName>
    </recommendedName>
</protein>
<gene>
    <name evidence="3" type="ORF">BDD43_3746</name>
</gene>